<proteinExistence type="predicted"/>
<dbReference type="AlphaFoldDB" id="A0A9W4MIM0"/>
<organism evidence="2 3">
    <name type="scientific">Actinacidiphila bryophytorum</name>
    <dbReference type="NCBI Taxonomy" id="1436133"/>
    <lineage>
        <taxon>Bacteria</taxon>
        <taxon>Bacillati</taxon>
        <taxon>Actinomycetota</taxon>
        <taxon>Actinomycetes</taxon>
        <taxon>Kitasatosporales</taxon>
        <taxon>Streptomycetaceae</taxon>
        <taxon>Actinacidiphila</taxon>
    </lineage>
</organism>
<feature type="compositionally biased region" description="Basic and acidic residues" evidence="1">
    <location>
        <begin position="22"/>
        <end position="37"/>
    </location>
</feature>
<feature type="compositionally biased region" description="Basic residues" evidence="1">
    <location>
        <begin position="590"/>
        <end position="608"/>
    </location>
</feature>
<feature type="compositionally biased region" description="Low complexity" evidence="1">
    <location>
        <begin position="202"/>
        <end position="235"/>
    </location>
</feature>
<gene>
    <name evidence="2" type="ORF">SBRY_40685</name>
</gene>
<feature type="compositionally biased region" description="Basic residues" evidence="1">
    <location>
        <begin position="77"/>
        <end position="94"/>
    </location>
</feature>
<feature type="compositionally biased region" description="Low complexity" evidence="1">
    <location>
        <begin position="471"/>
        <end position="491"/>
    </location>
</feature>
<feature type="compositionally biased region" description="Low complexity" evidence="1">
    <location>
        <begin position="38"/>
        <end position="72"/>
    </location>
</feature>
<feature type="compositionally biased region" description="Low complexity" evidence="1">
    <location>
        <begin position="174"/>
        <end position="184"/>
    </location>
</feature>
<feature type="compositionally biased region" description="Low complexity" evidence="1">
    <location>
        <begin position="504"/>
        <end position="516"/>
    </location>
</feature>
<sequence>MHASISKAGRTAARRPRGTAARRGDGRGPGRAGRPDRALPGLRPAPRAGARAAGLGPLLPVPAVGPGAAPPRAGDRAHHRAMRSRVRMGRPRRGLRTEGGPGRRADPLPGRRRPPGPLLDRPRRPCGDPRGGRPVRGARPDRRRMAGAGRRGRRGGRRRPAPAVRLVPRRLLCRARAAAPAGARNTRLQRLPGLGPERRTTRCSSGPRPRPTSPSSSGCGPSCSPTSAPTRAAGTSAGGGARAPGSSSGSPGARTGPAWSPEQVPAGGCWPPAWPGRPTTCPAPGGPTGGAATSTAWSPTAQRAEWATPAVSLTPSSHGWTPAASATSSCTRARRVHRCTPPRASPARAIRLWTWRWGTGDTARDHRPRLPARRPGRQPDRRPGRHGPERRRTPCGAGRSRHLARRVRLRAPGGAGGTALLHRDGGAARLRARHRRRAGRTGRAHRPGAVRPARGRPPFRRRGHRGRGRLRSGPDGAARGRPVANRPAAARVGDRPGGVPCRLGRPAAAARPRTGPGDAGRAGPRPGGAAAGVRPGGPARRLRPQRPVAGRTRGGPDVRPLDRRARGRGQRQQHRVPGRAPGGPPPVHPAGRHGRLPRGARHRGRHRRTGSERPVGPGGRRRGDRPRGRAGPLGRVLEVPPAPRRLARTLAALSESSEQAHYEDDPPPCDRTHRTPRGPPCGRTALLPKHGLTVVFFAGQRRRPLAGPPHQRAQCLVGAAAELREAVGGVRLLLDDARVEEFGEALAQDAGGHAVAALLEGAEAEGVLAQLPDDAQVPPAAEEVERGHHRAAGARPADRGSRFRRWHRVTSALCPRGVPGTVPS</sequence>
<feature type="region of interest" description="Disordered" evidence="1">
    <location>
        <begin position="1"/>
        <end position="342"/>
    </location>
</feature>
<dbReference type="Proteomes" id="UP001153328">
    <property type="component" value="Unassembled WGS sequence"/>
</dbReference>
<dbReference type="EMBL" id="CAJVAX010000018">
    <property type="protein sequence ID" value="CAG7647509.1"/>
    <property type="molecule type" value="Genomic_DNA"/>
</dbReference>
<feature type="compositionally biased region" description="Gly residues" evidence="1">
    <location>
        <begin position="517"/>
        <end position="530"/>
    </location>
</feature>
<comment type="caution">
    <text evidence="2">The sequence shown here is derived from an EMBL/GenBank/DDBJ whole genome shotgun (WGS) entry which is preliminary data.</text>
</comment>
<protein>
    <submittedName>
        <fullName evidence="2">Uncharacterized protein</fullName>
    </submittedName>
</protein>
<evidence type="ECO:0000313" key="3">
    <source>
        <dbReference type="Proteomes" id="UP001153328"/>
    </source>
</evidence>
<feature type="region of interest" description="Disordered" evidence="1">
    <location>
        <begin position="360"/>
        <end position="644"/>
    </location>
</feature>
<reference evidence="2" key="1">
    <citation type="submission" date="2021-06" db="EMBL/GenBank/DDBJ databases">
        <authorList>
            <person name="Arsene-Ploetze F."/>
        </authorList>
    </citation>
    <scope>NUCLEOTIDE SEQUENCE</scope>
    <source>
        <strain evidence="2">SBRY1</strain>
    </source>
</reference>
<feature type="compositionally biased region" description="Basic residues" evidence="1">
    <location>
        <begin position="565"/>
        <end position="577"/>
    </location>
</feature>
<feature type="compositionally biased region" description="Low complexity" evidence="1">
    <location>
        <begin position="290"/>
        <end position="301"/>
    </location>
</feature>
<feature type="compositionally biased region" description="Basic and acidic residues" evidence="1">
    <location>
        <begin position="377"/>
        <end position="392"/>
    </location>
</feature>
<feature type="compositionally biased region" description="Low complexity" evidence="1">
    <location>
        <begin position="321"/>
        <end position="331"/>
    </location>
</feature>
<feature type="compositionally biased region" description="Low complexity" evidence="1">
    <location>
        <begin position="265"/>
        <end position="283"/>
    </location>
</feature>
<evidence type="ECO:0000256" key="1">
    <source>
        <dbReference type="SAM" id="MobiDB-lite"/>
    </source>
</evidence>
<name>A0A9W4MIM0_9ACTN</name>
<feature type="compositionally biased region" description="Basic residues" evidence="1">
    <location>
        <begin position="366"/>
        <end position="376"/>
    </location>
</feature>
<feature type="compositionally biased region" description="Low complexity" evidence="1">
    <location>
        <begin position="243"/>
        <end position="258"/>
    </location>
</feature>
<feature type="compositionally biased region" description="Basic residues" evidence="1">
    <location>
        <begin position="399"/>
        <end position="409"/>
    </location>
</feature>
<accession>A0A9W4MIM0</accession>
<feature type="compositionally biased region" description="Basic and acidic residues" evidence="1">
    <location>
        <begin position="554"/>
        <end position="564"/>
    </location>
</feature>
<feature type="region of interest" description="Disordered" evidence="1">
    <location>
        <begin position="780"/>
        <end position="801"/>
    </location>
</feature>
<keyword evidence="3" id="KW-1185">Reference proteome</keyword>
<feature type="compositionally biased region" description="Basic residues" evidence="1">
    <location>
        <begin position="430"/>
        <end position="470"/>
    </location>
</feature>
<feature type="compositionally biased region" description="Basic residues" evidence="1">
    <location>
        <begin position="150"/>
        <end position="160"/>
    </location>
</feature>
<evidence type="ECO:0000313" key="2">
    <source>
        <dbReference type="EMBL" id="CAG7647509.1"/>
    </source>
</evidence>
<feature type="compositionally biased region" description="Basic and acidic residues" evidence="1">
    <location>
        <begin position="120"/>
        <end position="131"/>
    </location>
</feature>